<name>A0A1Q8CR72_9PSEU</name>
<feature type="domain" description="Glyoxalase-like" evidence="1">
    <location>
        <begin position="132"/>
        <end position="239"/>
    </location>
</feature>
<accession>A0A1Q8CR72</accession>
<organism evidence="2 3">
    <name type="scientific">Actinophytocola xanthii</name>
    <dbReference type="NCBI Taxonomy" id="1912961"/>
    <lineage>
        <taxon>Bacteria</taxon>
        <taxon>Bacillati</taxon>
        <taxon>Actinomycetota</taxon>
        <taxon>Actinomycetes</taxon>
        <taxon>Pseudonocardiales</taxon>
        <taxon>Pseudonocardiaceae</taxon>
    </lineage>
</organism>
<dbReference type="Gene3D" id="3.10.180.10">
    <property type="entry name" value="2,3-Dihydroxybiphenyl 1,2-Dioxygenase, domain 1"/>
    <property type="match status" value="2"/>
</dbReference>
<dbReference type="STRING" id="1912961.BU204_14195"/>
<comment type="caution">
    <text evidence="2">The sequence shown here is derived from an EMBL/GenBank/DDBJ whole genome shotgun (WGS) entry which is preliminary data.</text>
</comment>
<evidence type="ECO:0000313" key="3">
    <source>
        <dbReference type="Proteomes" id="UP000185596"/>
    </source>
</evidence>
<dbReference type="RefSeq" id="WP_075126131.1">
    <property type="nucleotide sequence ID" value="NZ_MSIE01000024.1"/>
</dbReference>
<evidence type="ECO:0000259" key="1">
    <source>
        <dbReference type="Pfam" id="PF18029"/>
    </source>
</evidence>
<reference evidence="2 3" key="1">
    <citation type="submission" date="2016-12" db="EMBL/GenBank/DDBJ databases">
        <title>The draft genome sequence of Actinophytocola sp. 11-183.</title>
        <authorList>
            <person name="Wang W."/>
            <person name="Yuan L."/>
        </authorList>
    </citation>
    <scope>NUCLEOTIDE SEQUENCE [LARGE SCALE GENOMIC DNA]</scope>
    <source>
        <strain evidence="2 3">11-183</strain>
    </source>
</reference>
<proteinExistence type="predicted"/>
<feature type="domain" description="Glyoxalase-like" evidence="1">
    <location>
        <begin position="8"/>
        <end position="117"/>
    </location>
</feature>
<gene>
    <name evidence="2" type="ORF">BU204_14195</name>
</gene>
<keyword evidence="3" id="KW-1185">Reference proteome</keyword>
<evidence type="ECO:0000313" key="2">
    <source>
        <dbReference type="EMBL" id="OLF16858.1"/>
    </source>
</evidence>
<dbReference type="SUPFAM" id="SSF54593">
    <property type="entry name" value="Glyoxalase/Bleomycin resistance protein/Dihydroxybiphenyl dioxygenase"/>
    <property type="match status" value="2"/>
</dbReference>
<dbReference type="EMBL" id="MSIE01000024">
    <property type="protein sequence ID" value="OLF16858.1"/>
    <property type="molecule type" value="Genomic_DNA"/>
</dbReference>
<dbReference type="InterPro" id="IPR041581">
    <property type="entry name" value="Glyoxalase_6"/>
</dbReference>
<dbReference type="CDD" id="cd06587">
    <property type="entry name" value="VOC"/>
    <property type="match status" value="1"/>
</dbReference>
<dbReference type="InterPro" id="IPR029068">
    <property type="entry name" value="Glyas_Bleomycin-R_OHBP_Dase"/>
</dbReference>
<protein>
    <recommendedName>
        <fullName evidence="1">Glyoxalase-like domain-containing protein</fullName>
    </recommendedName>
</protein>
<dbReference type="Pfam" id="PF18029">
    <property type="entry name" value="Glyoxalase_6"/>
    <property type="match status" value="2"/>
</dbReference>
<dbReference type="PANTHER" id="PTHR35908:SF1">
    <property type="entry name" value="CONSERVED PROTEIN"/>
    <property type="match status" value="1"/>
</dbReference>
<dbReference type="OrthoDB" id="3212826at2"/>
<dbReference type="AlphaFoldDB" id="A0A1Q8CR72"/>
<sequence length="242" mass="26072">MPTRLVNMVVDAADPDALAGFWSELLGWRTEGSLPGEVDVIAPEDDGWRMDLVFVPVEEPKAVKNRVHLDLASASPDQQMAILDRALALGARRADVGQRNVPWFVLADPEGNEFCVLEPRPEYTDTGAVAAVVAAALAPERLAEFWSAATGWPVARASGAVVSLRDPDGRGPWLEFVRTAEPHAVKNRVHLDVAPFADGAVAVEVERLSALGARPADIGQGDVPWTVLADPEDNEFCVLTPR</sequence>
<dbReference type="PANTHER" id="PTHR35908">
    <property type="entry name" value="HYPOTHETICAL FUSION PROTEIN"/>
    <property type="match status" value="1"/>
</dbReference>
<dbReference type="Proteomes" id="UP000185596">
    <property type="component" value="Unassembled WGS sequence"/>
</dbReference>